<comment type="caution">
    <text evidence="1">The sequence shown here is derived from an EMBL/GenBank/DDBJ whole genome shotgun (WGS) entry which is preliminary data.</text>
</comment>
<reference evidence="1 2" key="1">
    <citation type="journal article" date="2019" name="Front. Microbiol.">
        <title>Genomes of Neutrophilic Sulfur-Oxidizing Chemolithoautotrophs Representing 9 Proteobacterial Species From 8 Genera.</title>
        <authorList>
            <person name="Watanabe T."/>
            <person name="Kojima H."/>
            <person name="Umezawa K."/>
            <person name="Hori C."/>
            <person name="Takasuka T.E."/>
            <person name="Kato Y."/>
            <person name="Fukui M."/>
        </authorList>
    </citation>
    <scope>NUCLEOTIDE SEQUENCE [LARGE SCALE GENOMIC DNA]</scope>
    <source>
        <strain evidence="1 2">TTN</strain>
    </source>
</reference>
<gene>
    <name evidence="1" type="ORF">SFMTTN_2552</name>
</gene>
<dbReference type="Proteomes" id="UP000286806">
    <property type="component" value="Unassembled WGS sequence"/>
</dbReference>
<evidence type="ECO:0000313" key="1">
    <source>
        <dbReference type="EMBL" id="GBL46727.1"/>
    </source>
</evidence>
<proteinExistence type="predicted"/>
<sequence>MGIVESVYPKEVVVTTRTGRLHEITECIAEICKVLLGTTTKRM</sequence>
<organism evidence="1 2">
    <name type="scientific">Sulfuriferula multivorans</name>
    <dbReference type="NCBI Taxonomy" id="1559896"/>
    <lineage>
        <taxon>Bacteria</taxon>
        <taxon>Pseudomonadati</taxon>
        <taxon>Pseudomonadota</taxon>
        <taxon>Betaproteobacteria</taxon>
        <taxon>Nitrosomonadales</taxon>
        <taxon>Sulfuricellaceae</taxon>
        <taxon>Sulfuriferula</taxon>
    </lineage>
</organism>
<accession>A0A401JGH2</accession>
<keyword evidence="2" id="KW-1185">Reference proteome</keyword>
<protein>
    <submittedName>
        <fullName evidence="1">Uncharacterized protein</fullName>
    </submittedName>
</protein>
<evidence type="ECO:0000313" key="2">
    <source>
        <dbReference type="Proteomes" id="UP000286806"/>
    </source>
</evidence>
<dbReference type="AlphaFoldDB" id="A0A401JGH2"/>
<dbReference type="EMBL" id="BGOW01000026">
    <property type="protein sequence ID" value="GBL46727.1"/>
    <property type="molecule type" value="Genomic_DNA"/>
</dbReference>
<name>A0A401JGH2_9PROT</name>